<name>A0ABN2XA60_9ACTN</name>
<evidence type="ECO:0000313" key="2">
    <source>
        <dbReference type="Proteomes" id="UP001500443"/>
    </source>
</evidence>
<proteinExistence type="predicted"/>
<reference evidence="1 2" key="1">
    <citation type="journal article" date="2019" name="Int. J. Syst. Evol. Microbiol.">
        <title>The Global Catalogue of Microorganisms (GCM) 10K type strain sequencing project: providing services to taxonomists for standard genome sequencing and annotation.</title>
        <authorList>
            <consortium name="The Broad Institute Genomics Platform"/>
            <consortium name="The Broad Institute Genome Sequencing Center for Infectious Disease"/>
            <person name="Wu L."/>
            <person name="Ma J."/>
        </authorList>
    </citation>
    <scope>NUCLEOTIDE SEQUENCE [LARGE SCALE GENOMIC DNA]</scope>
    <source>
        <strain evidence="1 2">JCM 15481</strain>
    </source>
</reference>
<dbReference type="Proteomes" id="UP001500443">
    <property type="component" value="Unassembled WGS sequence"/>
</dbReference>
<sequence length="194" mass="20884">MVSITRAADLTVIGANGGGWVGDLGTAAPTTPLAQPAPPWEPLGAISDDGLVYGFDEDSQQFTPWGLTSPFRTTITQSIRTFGVTLWETSRVAVQSVMYRIPAADLQPESGLTSYAETASPIPDRRAWYFLVMDGDVAKSFYVPQGEISDRSDVTFKQDEMSGYEITVTAYPDEAGNTVYHVDSVPATPAYTGS</sequence>
<protein>
    <recommendedName>
        <fullName evidence="3">Phage tail protein</fullName>
    </recommendedName>
</protein>
<dbReference type="RefSeq" id="WP_344287178.1">
    <property type="nucleotide sequence ID" value="NZ_BAAAPF010000003.1"/>
</dbReference>
<gene>
    <name evidence="1" type="ORF">GCM10009802_03890</name>
</gene>
<evidence type="ECO:0008006" key="3">
    <source>
        <dbReference type="Google" id="ProtNLM"/>
    </source>
</evidence>
<keyword evidence="2" id="KW-1185">Reference proteome</keyword>
<dbReference type="InterPro" id="IPR058154">
    <property type="entry name" value="Bxb1_TTP-like"/>
</dbReference>
<accession>A0ABN2XA60</accession>
<organism evidence="1 2">
    <name type="scientific">Streptomyces synnematoformans</name>
    <dbReference type="NCBI Taxonomy" id="415721"/>
    <lineage>
        <taxon>Bacteria</taxon>
        <taxon>Bacillati</taxon>
        <taxon>Actinomycetota</taxon>
        <taxon>Actinomycetes</taxon>
        <taxon>Kitasatosporales</taxon>
        <taxon>Streptomycetaceae</taxon>
        <taxon>Streptomyces</taxon>
    </lineage>
</organism>
<comment type="caution">
    <text evidence="1">The sequence shown here is derived from an EMBL/GenBank/DDBJ whole genome shotgun (WGS) entry which is preliminary data.</text>
</comment>
<dbReference type="Pfam" id="PF25681">
    <property type="entry name" value="Phage_TTP_17"/>
    <property type="match status" value="1"/>
</dbReference>
<dbReference type="EMBL" id="BAAAPF010000003">
    <property type="protein sequence ID" value="GAA2108213.1"/>
    <property type="molecule type" value="Genomic_DNA"/>
</dbReference>
<evidence type="ECO:0000313" key="1">
    <source>
        <dbReference type="EMBL" id="GAA2108213.1"/>
    </source>
</evidence>